<evidence type="ECO:0000256" key="1">
    <source>
        <dbReference type="SAM" id="Phobius"/>
    </source>
</evidence>
<evidence type="ECO:0000256" key="2">
    <source>
        <dbReference type="SAM" id="SignalP"/>
    </source>
</evidence>
<dbReference type="VEuPathDB" id="CryptoDB:Cvel_9272"/>
<sequence length="175" mass="19876">MQPPALLLIALAASVPFVSGFQPGTLNAVSSRSSRLQSRHPRTSLRQRLDDKQLTDEELEDRRILQRYIEEERMKYDDPNSVYDPRTGKKRLFRMGNRPKEALAQAVIFDFFVVLTFLLWYLIGTAQFVTSGNREIIDAFVDIFPTFVLPALGFLVIGTGAVTVLSKIQELQDDL</sequence>
<feature type="transmembrane region" description="Helical" evidence="1">
    <location>
        <begin position="102"/>
        <end position="123"/>
    </location>
</feature>
<feature type="transmembrane region" description="Helical" evidence="1">
    <location>
        <begin position="143"/>
        <end position="165"/>
    </location>
</feature>
<proteinExistence type="predicted"/>
<dbReference type="AlphaFoldDB" id="A0A0G4HXK0"/>
<evidence type="ECO:0008006" key="4">
    <source>
        <dbReference type="Google" id="ProtNLM"/>
    </source>
</evidence>
<keyword evidence="1" id="KW-1133">Transmembrane helix</keyword>
<keyword evidence="1" id="KW-0472">Membrane</keyword>
<keyword evidence="1" id="KW-0812">Transmembrane</keyword>
<feature type="chain" id="PRO_5005191890" description="PSI-F" evidence="2">
    <location>
        <begin position="21"/>
        <end position="175"/>
    </location>
</feature>
<dbReference type="EMBL" id="CDMZ01004267">
    <property type="protein sequence ID" value="CEM49226.1"/>
    <property type="molecule type" value="Genomic_DNA"/>
</dbReference>
<evidence type="ECO:0000313" key="3">
    <source>
        <dbReference type="EMBL" id="CEM49226.1"/>
    </source>
</evidence>
<organism evidence="3">
    <name type="scientific">Chromera velia CCMP2878</name>
    <dbReference type="NCBI Taxonomy" id="1169474"/>
    <lineage>
        <taxon>Eukaryota</taxon>
        <taxon>Sar</taxon>
        <taxon>Alveolata</taxon>
        <taxon>Colpodellida</taxon>
        <taxon>Chromeraceae</taxon>
        <taxon>Chromera</taxon>
    </lineage>
</organism>
<name>A0A0G4HXK0_9ALVE</name>
<accession>A0A0G4HXK0</accession>
<reference evidence="3" key="1">
    <citation type="submission" date="2014-11" db="EMBL/GenBank/DDBJ databases">
        <authorList>
            <person name="Otto D Thomas"/>
            <person name="Naeem Raeece"/>
        </authorList>
    </citation>
    <scope>NUCLEOTIDE SEQUENCE</scope>
</reference>
<protein>
    <recommendedName>
        <fullName evidence="4">PSI-F</fullName>
    </recommendedName>
</protein>
<feature type="signal peptide" evidence="2">
    <location>
        <begin position="1"/>
        <end position="20"/>
    </location>
</feature>
<gene>
    <name evidence="3" type="ORF">Cvel_9272</name>
</gene>
<keyword evidence="2" id="KW-0732">Signal</keyword>